<dbReference type="GO" id="GO:0009289">
    <property type="term" value="C:pilus"/>
    <property type="evidence" value="ECO:0007669"/>
    <property type="project" value="UniProtKB-SubCell"/>
</dbReference>
<dbReference type="SUPFAM" id="SSF49401">
    <property type="entry name" value="Bacterial adhesins"/>
    <property type="match status" value="1"/>
</dbReference>
<dbReference type="InterPro" id="IPR008966">
    <property type="entry name" value="Adhesion_dom_sf"/>
</dbReference>
<comment type="subcellular location">
    <subcellularLocation>
        <location evidence="1">Fimbrium</location>
    </subcellularLocation>
</comment>
<feature type="domain" description="Fimbrial-type adhesion" evidence="6">
    <location>
        <begin position="186"/>
        <end position="334"/>
    </location>
</feature>
<gene>
    <name evidence="7" type="primary">elfG_1</name>
    <name evidence="7" type="ORF">EMLFYP7_00674</name>
</gene>
<evidence type="ECO:0000256" key="4">
    <source>
        <dbReference type="ARBA" id="ARBA00023263"/>
    </source>
</evidence>
<reference evidence="7" key="1">
    <citation type="submission" date="2019-11" db="EMBL/GenBank/DDBJ databases">
        <authorList>
            <person name="Feng L."/>
        </authorList>
    </citation>
    <scope>NUCLEOTIDE SEQUENCE</scope>
    <source>
        <strain evidence="7">EMassiliensisLFYP7</strain>
    </source>
</reference>
<sequence>MKAAYLLVGAALMMGAFTAQATVCVNSTGTPTDVSYDLSGVFNSSNNQVGQIVTLAEKSGYVGVYAVCPVGTENGTTYRSYVTDLPVTTTIDRFKYVKLNDYLDGAMQITDDYAGAFYPPQNYVKMGASYAVPIQVPFEVRDSKLIFRLKVTRRFIDMVVIPRQVLFRVYVTSTPNDPLTSVVYTISYSGTVQVPQNCEVNAGSMVEFDFGDISASQFSKAGAGNRPEGVMPQSKTLGIKCTNIEAQAYLTLRLESEQSSGNMMVSSNPNVGFIVADKNLTPLAPNNVSSKIPFQLDGSASAQIPIITWPVSVTGLKPQKGYFVARGYLRVDFD</sequence>
<dbReference type="EMBL" id="CACRTZ010000004">
    <property type="protein sequence ID" value="VYT81143.1"/>
    <property type="molecule type" value="Genomic_DNA"/>
</dbReference>
<comment type="similarity">
    <text evidence="2">Belongs to the fimbrial protein family.</text>
</comment>
<evidence type="ECO:0000256" key="5">
    <source>
        <dbReference type="SAM" id="SignalP"/>
    </source>
</evidence>
<dbReference type="InterPro" id="IPR050263">
    <property type="entry name" value="Bact_Fimbrial_Adh_Pro"/>
</dbReference>
<dbReference type="PANTHER" id="PTHR33420">
    <property type="entry name" value="FIMBRIAL SUBUNIT ELFA-RELATED"/>
    <property type="match status" value="1"/>
</dbReference>
<name>A0A6N2ZR16_9ENTR</name>
<dbReference type="PANTHER" id="PTHR33420:SF31">
    <property type="entry name" value="TYPE 1 FIMBRIN D-MANNOSE SPECIFIC ADHESIN"/>
    <property type="match status" value="1"/>
</dbReference>
<dbReference type="InterPro" id="IPR000259">
    <property type="entry name" value="Adhesion_dom_fimbrial"/>
</dbReference>
<dbReference type="AlphaFoldDB" id="A0A6N2ZR16"/>
<protein>
    <submittedName>
        <fullName evidence="7">Putative fimbrial-like protein ElfG</fullName>
    </submittedName>
</protein>
<dbReference type="NCBIfam" id="NF011746">
    <property type="entry name" value="PRK15199.1"/>
    <property type="match status" value="1"/>
</dbReference>
<dbReference type="InterPro" id="IPR036937">
    <property type="entry name" value="Adhesion_dom_fimbrial_sf"/>
</dbReference>
<evidence type="ECO:0000313" key="7">
    <source>
        <dbReference type="EMBL" id="VYT81143.1"/>
    </source>
</evidence>
<evidence type="ECO:0000256" key="2">
    <source>
        <dbReference type="ARBA" id="ARBA00006671"/>
    </source>
</evidence>
<evidence type="ECO:0000256" key="3">
    <source>
        <dbReference type="ARBA" id="ARBA00022729"/>
    </source>
</evidence>
<keyword evidence="3 5" id="KW-0732">Signal</keyword>
<feature type="signal peptide" evidence="5">
    <location>
        <begin position="1"/>
        <end position="21"/>
    </location>
</feature>
<accession>A0A6N2ZR16</accession>
<dbReference type="Gene3D" id="2.60.40.1090">
    <property type="entry name" value="Fimbrial-type adhesion domain"/>
    <property type="match status" value="1"/>
</dbReference>
<dbReference type="Pfam" id="PF00419">
    <property type="entry name" value="Fimbrial"/>
    <property type="match status" value="1"/>
</dbReference>
<feature type="chain" id="PRO_5026978242" evidence="5">
    <location>
        <begin position="22"/>
        <end position="334"/>
    </location>
</feature>
<dbReference type="GO" id="GO:0043709">
    <property type="term" value="P:cell adhesion involved in single-species biofilm formation"/>
    <property type="evidence" value="ECO:0007669"/>
    <property type="project" value="TreeGrafter"/>
</dbReference>
<evidence type="ECO:0000256" key="1">
    <source>
        <dbReference type="ARBA" id="ARBA00004561"/>
    </source>
</evidence>
<organism evidence="7">
    <name type="scientific">Phytobacter massiliensis</name>
    <dbReference type="NCBI Taxonomy" id="1485952"/>
    <lineage>
        <taxon>Bacteria</taxon>
        <taxon>Pseudomonadati</taxon>
        <taxon>Pseudomonadota</taxon>
        <taxon>Gammaproteobacteria</taxon>
        <taxon>Enterobacterales</taxon>
        <taxon>Enterobacteriaceae</taxon>
        <taxon>Phytobacter</taxon>
    </lineage>
</organism>
<evidence type="ECO:0000259" key="6">
    <source>
        <dbReference type="Pfam" id="PF00419"/>
    </source>
</evidence>
<keyword evidence="4" id="KW-0281">Fimbrium</keyword>
<proteinExistence type="inferred from homology"/>